<name>A0A061S1A4_9CHLO</name>
<evidence type="ECO:0000313" key="2">
    <source>
        <dbReference type="EMBL" id="JAC76571.1"/>
    </source>
</evidence>
<protein>
    <submittedName>
        <fullName evidence="2">Uncharacterized protein</fullName>
    </submittedName>
</protein>
<dbReference type="AlphaFoldDB" id="A0A061S1A4"/>
<evidence type="ECO:0000256" key="1">
    <source>
        <dbReference type="SAM" id="MobiDB-lite"/>
    </source>
</evidence>
<proteinExistence type="predicted"/>
<gene>
    <name evidence="2" type="ORF">TSPGSL018_19819</name>
</gene>
<reference evidence="2" key="1">
    <citation type="submission" date="2014-05" db="EMBL/GenBank/DDBJ databases">
        <title>The transcriptome of the halophilic microalga Tetraselmis sp. GSL018 isolated from the Great Salt Lake, Utah.</title>
        <authorList>
            <person name="Jinkerson R.E."/>
            <person name="D'Adamo S."/>
            <person name="Posewitz M.C."/>
        </authorList>
    </citation>
    <scope>NUCLEOTIDE SEQUENCE</scope>
    <source>
        <strain evidence="2">GSL018</strain>
    </source>
</reference>
<sequence length="420" mass="46620">MADTEAGPSGSAPMLPHRQEHDHRRRTYSPRDWKGDCERTNSHWCLTGAVVTFLCAVSLIGLSEGWLEAMGLGRRMVHDKDCSSPEFSKQTLKLLAEEPLQRLAVGLGTKKSEDQDFLGRFEGSGLVLSRDSSNYYVVFDNSFFLGKFASELTFHSTPGYNRSTNKILPWPDKSPDDVSGFEAITFNSSSGTYLVVQEAIRYRHSIFANVIEVDIDPTTDEVTQLGSCIADYHFAADNKGFEGAGVLQHDNGKSYLLGLCEGNFCQGGSQGRRAGHGRIVVMERQRDEGGNCTYSTVSVVPIPRDANFEDYSDLSLRGKHVAIVSQASSAVWVGRFELVPEALGVMVLHPGRVWDFPRNDLCQVKYCNVEGISWEAEDVIAAVSDRMKGKGRQHYRCWDKEQSLHAFAVNDKSLMRGGEL</sequence>
<dbReference type="EMBL" id="GBEZ01008995">
    <property type="protein sequence ID" value="JAC76571.1"/>
    <property type="molecule type" value="Transcribed_RNA"/>
</dbReference>
<accession>A0A061S1A4</accession>
<feature type="region of interest" description="Disordered" evidence="1">
    <location>
        <begin position="1"/>
        <end position="32"/>
    </location>
</feature>
<organism evidence="2">
    <name type="scientific">Tetraselmis sp. GSL018</name>
    <dbReference type="NCBI Taxonomy" id="582737"/>
    <lineage>
        <taxon>Eukaryota</taxon>
        <taxon>Viridiplantae</taxon>
        <taxon>Chlorophyta</taxon>
        <taxon>core chlorophytes</taxon>
        <taxon>Chlorodendrophyceae</taxon>
        <taxon>Chlorodendrales</taxon>
        <taxon>Chlorodendraceae</taxon>
        <taxon>Tetraselmis</taxon>
    </lineage>
</organism>